<evidence type="ECO:0000313" key="7">
    <source>
        <dbReference type="EMBL" id="KAK3856332.1"/>
    </source>
</evidence>
<proteinExistence type="predicted"/>
<dbReference type="PANTHER" id="PTHR16515">
    <property type="entry name" value="PR DOMAIN ZINC FINGER PROTEIN"/>
    <property type="match status" value="1"/>
</dbReference>
<protein>
    <recommendedName>
        <fullName evidence="6">C2H2-type domain-containing protein</fullName>
    </recommendedName>
</protein>
<feature type="region of interest" description="Disordered" evidence="5">
    <location>
        <begin position="295"/>
        <end position="351"/>
    </location>
</feature>
<dbReference type="FunFam" id="3.30.160.60:FF:002343">
    <property type="entry name" value="Zinc finger protein 33A"/>
    <property type="match status" value="1"/>
</dbReference>
<evidence type="ECO:0000256" key="3">
    <source>
        <dbReference type="ARBA" id="ARBA00022833"/>
    </source>
</evidence>
<feature type="domain" description="C2H2-type" evidence="6">
    <location>
        <begin position="356"/>
        <end position="383"/>
    </location>
</feature>
<dbReference type="Gene3D" id="3.30.160.60">
    <property type="entry name" value="Classic Zinc Finger"/>
    <property type="match status" value="4"/>
</dbReference>
<dbReference type="SUPFAM" id="SSF57667">
    <property type="entry name" value="beta-beta-alpha zinc fingers"/>
    <property type="match status" value="2"/>
</dbReference>
<dbReference type="Pfam" id="PF13894">
    <property type="entry name" value="zf-C2H2_4"/>
    <property type="match status" value="1"/>
</dbReference>
<dbReference type="PROSITE" id="PS50157">
    <property type="entry name" value="ZINC_FINGER_C2H2_2"/>
    <property type="match status" value="5"/>
</dbReference>
<dbReference type="GO" id="GO:0006355">
    <property type="term" value="P:regulation of DNA-templated transcription"/>
    <property type="evidence" value="ECO:0007669"/>
    <property type="project" value="UniProtKB-ARBA"/>
</dbReference>
<dbReference type="InterPro" id="IPR011333">
    <property type="entry name" value="SKP1/BTB/POZ_sf"/>
</dbReference>
<sequence>MFEHTTGKHPVVLLHDVRRYELEALLSYMYAGIVSVAQRDLARLIKVAELLQIKGLAVPDELPSDKKNVINSHNTSRDSISPKSKLLRGTESSDDRSSPHPKRRRREESGSSPHSRQAPPKTPDSPSTVSHDTNHDNSKISYSSHDQDQEDFDKSCEGRVMDDLIIEEQQKQISRSQEGRTAQQRDQQVNDRYLHQSVSQDPSRNQIRVKEGVEDAIVIKEEAWEDTSEQQREDVGGEYMGDDTASRPGDTGQEDPTSLLMAKDYEGQVHQMPPALPEVVVEALAGPSGMHQWLGGSDFGGVSGGTDNYGGDGGSPPSSDPSHLQQMGKQRRGRPAVPGLGGATRPRRLSSSSKLHQCTFCSYATYRKDHLKIHIRTHTGERPYGCPHCPSRFIQTNALRKHLLTHSREKTALHRCILCPFSTSRKDTLILHMCSHAEEKSFPCKYCNVQFADIGALQVHIRTHAQEKLHQCSICPLTFKYQKALKAHMLTHHQ</sequence>
<dbReference type="SMART" id="SM00355">
    <property type="entry name" value="ZnF_C2H2"/>
    <property type="match status" value="5"/>
</dbReference>
<dbReference type="GO" id="GO:0008270">
    <property type="term" value="F:zinc ion binding"/>
    <property type="evidence" value="ECO:0007669"/>
    <property type="project" value="UniProtKB-KW"/>
</dbReference>
<evidence type="ECO:0000256" key="4">
    <source>
        <dbReference type="PROSITE-ProRule" id="PRU00042"/>
    </source>
</evidence>
<dbReference type="InterPro" id="IPR000210">
    <property type="entry name" value="BTB/POZ_dom"/>
</dbReference>
<evidence type="ECO:0000256" key="1">
    <source>
        <dbReference type="ARBA" id="ARBA00022723"/>
    </source>
</evidence>
<dbReference type="InterPro" id="IPR013087">
    <property type="entry name" value="Znf_C2H2_type"/>
</dbReference>
<dbReference type="Gene3D" id="3.30.710.10">
    <property type="entry name" value="Potassium Channel Kv1.1, Chain A"/>
    <property type="match status" value="1"/>
</dbReference>
<feature type="compositionally biased region" description="Gly residues" evidence="5">
    <location>
        <begin position="297"/>
        <end position="314"/>
    </location>
</feature>
<gene>
    <name evidence="7" type="ORF">Pcinc_037342</name>
</gene>
<dbReference type="EMBL" id="JAWQEG010005918">
    <property type="protein sequence ID" value="KAK3856332.1"/>
    <property type="molecule type" value="Genomic_DNA"/>
</dbReference>
<accession>A0AAE1EL40</accession>
<comment type="caution">
    <text evidence="7">The sequence shown here is derived from an EMBL/GenBank/DDBJ whole genome shotgun (WGS) entry which is preliminary data.</text>
</comment>
<keyword evidence="3" id="KW-0862">Zinc</keyword>
<organism evidence="7 8">
    <name type="scientific">Petrolisthes cinctipes</name>
    <name type="common">Flat porcelain crab</name>
    <dbReference type="NCBI Taxonomy" id="88211"/>
    <lineage>
        <taxon>Eukaryota</taxon>
        <taxon>Metazoa</taxon>
        <taxon>Ecdysozoa</taxon>
        <taxon>Arthropoda</taxon>
        <taxon>Crustacea</taxon>
        <taxon>Multicrustacea</taxon>
        <taxon>Malacostraca</taxon>
        <taxon>Eumalacostraca</taxon>
        <taxon>Eucarida</taxon>
        <taxon>Decapoda</taxon>
        <taxon>Pleocyemata</taxon>
        <taxon>Anomura</taxon>
        <taxon>Galatheoidea</taxon>
        <taxon>Porcellanidae</taxon>
        <taxon>Petrolisthes</taxon>
    </lineage>
</organism>
<feature type="domain" description="C2H2-type" evidence="6">
    <location>
        <begin position="470"/>
        <end position="494"/>
    </location>
</feature>
<feature type="region of interest" description="Disordered" evidence="5">
    <location>
        <begin position="61"/>
        <end position="152"/>
    </location>
</feature>
<evidence type="ECO:0000256" key="5">
    <source>
        <dbReference type="SAM" id="MobiDB-lite"/>
    </source>
</evidence>
<feature type="domain" description="C2H2-type" evidence="6">
    <location>
        <begin position="442"/>
        <end position="469"/>
    </location>
</feature>
<dbReference type="Pfam" id="PF00096">
    <property type="entry name" value="zf-C2H2"/>
    <property type="match status" value="1"/>
</dbReference>
<dbReference type="InterPro" id="IPR050331">
    <property type="entry name" value="Zinc_finger"/>
</dbReference>
<feature type="domain" description="C2H2-type" evidence="6">
    <location>
        <begin position="384"/>
        <end position="411"/>
    </location>
</feature>
<dbReference type="PROSITE" id="PS00028">
    <property type="entry name" value="ZINC_FINGER_C2H2_1"/>
    <property type="match status" value="3"/>
</dbReference>
<keyword evidence="8" id="KW-1185">Reference proteome</keyword>
<dbReference type="PANTHER" id="PTHR16515:SF21">
    <property type="entry name" value="PR DOMAIN ZINC FINGER PROTEIN 13"/>
    <property type="match status" value="1"/>
</dbReference>
<reference evidence="7" key="1">
    <citation type="submission" date="2023-10" db="EMBL/GenBank/DDBJ databases">
        <title>Genome assemblies of two species of porcelain crab, Petrolisthes cinctipes and Petrolisthes manimaculis (Anomura: Porcellanidae).</title>
        <authorList>
            <person name="Angst P."/>
        </authorList>
    </citation>
    <scope>NUCLEOTIDE SEQUENCE</scope>
    <source>
        <strain evidence="7">PB745_01</strain>
        <tissue evidence="7">Gill</tissue>
    </source>
</reference>
<feature type="domain" description="C2H2-type" evidence="6">
    <location>
        <begin position="414"/>
        <end position="441"/>
    </location>
</feature>
<keyword evidence="1" id="KW-0479">Metal-binding</keyword>
<dbReference type="Proteomes" id="UP001286313">
    <property type="component" value="Unassembled WGS sequence"/>
</dbReference>
<dbReference type="SUPFAM" id="SSF54695">
    <property type="entry name" value="POZ domain"/>
    <property type="match status" value="1"/>
</dbReference>
<dbReference type="Pfam" id="PF00651">
    <property type="entry name" value="BTB"/>
    <property type="match status" value="1"/>
</dbReference>
<dbReference type="GO" id="GO:0005634">
    <property type="term" value="C:nucleus"/>
    <property type="evidence" value="ECO:0007669"/>
    <property type="project" value="TreeGrafter"/>
</dbReference>
<evidence type="ECO:0000259" key="6">
    <source>
        <dbReference type="PROSITE" id="PS50157"/>
    </source>
</evidence>
<dbReference type="AlphaFoldDB" id="A0AAE1EL40"/>
<evidence type="ECO:0000256" key="2">
    <source>
        <dbReference type="ARBA" id="ARBA00022771"/>
    </source>
</evidence>
<evidence type="ECO:0000313" key="8">
    <source>
        <dbReference type="Proteomes" id="UP001286313"/>
    </source>
</evidence>
<feature type="compositionally biased region" description="Polar residues" evidence="5">
    <location>
        <begin position="69"/>
        <end position="82"/>
    </location>
</feature>
<keyword evidence="2 4" id="KW-0863">Zinc-finger</keyword>
<name>A0AAE1EL40_PETCI</name>
<dbReference type="InterPro" id="IPR036236">
    <property type="entry name" value="Znf_C2H2_sf"/>
</dbReference>
<feature type="region of interest" description="Disordered" evidence="5">
    <location>
        <begin position="225"/>
        <end position="257"/>
    </location>
</feature>